<organism evidence="5 6">
    <name type="scientific">Tropicimonas isoalkanivorans</name>
    <dbReference type="NCBI Taxonomy" id="441112"/>
    <lineage>
        <taxon>Bacteria</taxon>
        <taxon>Pseudomonadati</taxon>
        <taxon>Pseudomonadota</taxon>
        <taxon>Alphaproteobacteria</taxon>
        <taxon>Rhodobacterales</taxon>
        <taxon>Roseobacteraceae</taxon>
        <taxon>Tropicimonas</taxon>
    </lineage>
</organism>
<reference evidence="5 6" key="1">
    <citation type="submission" date="2016-10" db="EMBL/GenBank/DDBJ databases">
        <authorList>
            <person name="de Groot N.N."/>
        </authorList>
    </citation>
    <scope>NUCLEOTIDE SEQUENCE [LARGE SCALE GENOMIC DNA]</scope>
    <source>
        <strain evidence="5 6">DSM 19548</strain>
    </source>
</reference>
<dbReference type="AlphaFoldDB" id="A0A1I1LXD0"/>
<dbReference type="GO" id="GO:0006508">
    <property type="term" value="P:proteolysis"/>
    <property type="evidence" value="ECO:0007669"/>
    <property type="project" value="UniProtKB-KW"/>
</dbReference>
<keyword evidence="1" id="KW-1188">Viral release from host cell</keyword>
<protein>
    <recommendedName>
        <fullName evidence="4">Prohead serine protease domain-containing protein</fullName>
    </recommendedName>
</protein>
<dbReference type="InterPro" id="IPR006433">
    <property type="entry name" value="Prohead_protease"/>
</dbReference>
<evidence type="ECO:0000313" key="6">
    <source>
        <dbReference type="Proteomes" id="UP000198728"/>
    </source>
</evidence>
<evidence type="ECO:0000256" key="2">
    <source>
        <dbReference type="ARBA" id="ARBA00022670"/>
    </source>
</evidence>
<sequence>MTDLLHQRIEVKFLEQREQGTVKGLASPFYGEPDRQGDIVQPGAFTKSLKAPEHIVMLWAHDQSAPVGKWTSLQETDAGLEVEGRLNLSTASGREAFEHLKAGDVTGLSIGYRVPNGGYQRLPKGGRLLKSVELMEISFVAVPASPVARVTEVKSFTSAGELKSALRSLGLSKTAAERVTRGGWPALAGESQENSITTHLRGLRAAARAIIEA</sequence>
<dbReference type="NCBIfam" id="TIGR01543">
    <property type="entry name" value="proheadase_HK97"/>
    <property type="match status" value="1"/>
</dbReference>
<dbReference type="InterPro" id="IPR054613">
    <property type="entry name" value="Peptidase_S78_dom"/>
</dbReference>
<dbReference type="GO" id="GO:0008233">
    <property type="term" value="F:peptidase activity"/>
    <property type="evidence" value="ECO:0007669"/>
    <property type="project" value="UniProtKB-KW"/>
</dbReference>
<feature type="domain" description="Prohead serine protease" evidence="4">
    <location>
        <begin position="9"/>
        <end position="152"/>
    </location>
</feature>
<keyword evidence="2" id="KW-0645">Protease</keyword>
<name>A0A1I1LXD0_9RHOB</name>
<accession>A0A1I1LXD0</accession>
<keyword evidence="3" id="KW-0378">Hydrolase</keyword>
<evidence type="ECO:0000259" key="4">
    <source>
        <dbReference type="Pfam" id="PF04586"/>
    </source>
</evidence>
<proteinExistence type="predicted"/>
<evidence type="ECO:0000256" key="1">
    <source>
        <dbReference type="ARBA" id="ARBA00022612"/>
    </source>
</evidence>
<dbReference type="STRING" id="441112.SAMN04488094_10962"/>
<keyword evidence="6" id="KW-1185">Reference proteome</keyword>
<evidence type="ECO:0000256" key="3">
    <source>
        <dbReference type="ARBA" id="ARBA00022801"/>
    </source>
</evidence>
<evidence type="ECO:0000313" key="5">
    <source>
        <dbReference type="EMBL" id="SFC77774.1"/>
    </source>
</evidence>
<gene>
    <name evidence="5" type="ORF">SAMN04488094_10962</name>
</gene>
<dbReference type="Pfam" id="PF04586">
    <property type="entry name" value="Peptidase_S78"/>
    <property type="match status" value="1"/>
</dbReference>
<dbReference type="SUPFAM" id="SSF50789">
    <property type="entry name" value="Herpes virus serine proteinase, assemblin"/>
    <property type="match status" value="1"/>
</dbReference>
<dbReference type="EMBL" id="FOLG01000009">
    <property type="protein sequence ID" value="SFC77774.1"/>
    <property type="molecule type" value="Genomic_DNA"/>
</dbReference>
<dbReference type="RefSeq" id="WP_177208363.1">
    <property type="nucleotide sequence ID" value="NZ_FOLG01000009.1"/>
</dbReference>
<dbReference type="Proteomes" id="UP000198728">
    <property type="component" value="Unassembled WGS sequence"/>
</dbReference>